<name>A0A2T0U6F1_9MICO</name>
<dbReference type="AlphaFoldDB" id="A0A2T0U6F1"/>
<dbReference type="InterPro" id="IPR002698">
    <property type="entry name" value="FTHF_cligase"/>
</dbReference>
<evidence type="ECO:0000256" key="1">
    <source>
        <dbReference type="PIRSR" id="PIRSR006806-1"/>
    </source>
</evidence>
<keyword evidence="3" id="KW-1185">Reference proteome</keyword>
<organism evidence="2 3">
    <name type="scientific">Knoellia remsis</name>
    <dbReference type="NCBI Taxonomy" id="407159"/>
    <lineage>
        <taxon>Bacteria</taxon>
        <taxon>Bacillati</taxon>
        <taxon>Actinomycetota</taxon>
        <taxon>Actinomycetes</taxon>
        <taxon>Micrococcales</taxon>
        <taxon>Intrasporangiaceae</taxon>
        <taxon>Knoellia</taxon>
    </lineage>
</organism>
<proteinExistence type="predicted"/>
<accession>A0A2T0U6F1</accession>
<keyword evidence="1" id="KW-0067">ATP-binding</keyword>
<protein>
    <submittedName>
        <fullName evidence="2">5-formyltetrahydrofolate cyclo-ligase</fullName>
    </submittedName>
</protein>
<dbReference type="InterPro" id="IPR024185">
    <property type="entry name" value="FTHF_cligase-like_sf"/>
</dbReference>
<dbReference type="PIRSF" id="PIRSF006806">
    <property type="entry name" value="FTHF_cligase"/>
    <property type="match status" value="1"/>
</dbReference>
<dbReference type="GO" id="GO:0005524">
    <property type="term" value="F:ATP binding"/>
    <property type="evidence" value="ECO:0007669"/>
    <property type="project" value="UniProtKB-KW"/>
</dbReference>
<dbReference type="GO" id="GO:0016874">
    <property type="term" value="F:ligase activity"/>
    <property type="evidence" value="ECO:0007669"/>
    <property type="project" value="UniProtKB-KW"/>
</dbReference>
<feature type="binding site" evidence="1">
    <location>
        <position position="86"/>
    </location>
    <ligand>
        <name>substrate</name>
    </ligand>
</feature>
<keyword evidence="2" id="KW-0436">Ligase</keyword>
<dbReference type="EMBL" id="PVTI01000027">
    <property type="protein sequence ID" value="PRY53491.1"/>
    <property type="molecule type" value="Genomic_DNA"/>
</dbReference>
<dbReference type="Gene3D" id="3.40.50.10420">
    <property type="entry name" value="NagB/RpiA/CoA transferase-like"/>
    <property type="match status" value="1"/>
</dbReference>
<comment type="caution">
    <text evidence="2">The sequence shown here is derived from an EMBL/GenBank/DDBJ whole genome shotgun (WGS) entry which is preliminary data.</text>
</comment>
<gene>
    <name evidence="2" type="ORF">BCF74_12736</name>
</gene>
<feature type="binding site" evidence="1">
    <location>
        <position position="81"/>
    </location>
    <ligand>
        <name>substrate</name>
    </ligand>
</feature>
<dbReference type="Pfam" id="PF01812">
    <property type="entry name" value="5-FTHF_cyc-lig"/>
    <property type="match status" value="1"/>
</dbReference>
<dbReference type="SUPFAM" id="SSF100950">
    <property type="entry name" value="NagB/RpiA/CoA transferase-like"/>
    <property type="match status" value="1"/>
</dbReference>
<evidence type="ECO:0000313" key="2">
    <source>
        <dbReference type="EMBL" id="PRY53491.1"/>
    </source>
</evidence>
<dbReference type="Proteomes" id="UP000237822">
    <property type="component" value="Unassembled WGS sequence"/>
</dbReference>
<keyword evidence="1" id="KW-0547">Nucleotide-binding</keyword>
<dbReference type="InterPro" id="IPR037171">
    <property type="entry name" value="NagB/RpiA_transferase-like"/>
</dbReference>
<feature type="binding site" evidence="1">
    <location>
        <begin position="151"/>
        <end position="159"/>
    </location>
    <ligand>
        <name>ATP</name>
        <dbReference type="ChEBI" id="CHEBI:30616"/>
    </ligand>
</feature>
<sequence length="212" mass="21915">MGETGAMQERDVEARELDHARAAPRAVHDAKAAARPGLLAARRATVAGRDRAADAAAIASYAVRLAAATGVPRGGTVAAYEALPSEPPTEATLAALAAGGIRVIVPVTLPDRDLDWCDPADPARTPLGRDAIAAARLVLVPALAADTGGTRLGRGGGSYDRALTRRHRDARVLAVLHPGELRTDPLPCGDHDEPVDGVLTAEGVTWVSRARA</sequence>
<evidence type="ECO:0000313" key="3">
    <source>
        <dbReference type="Proteomes" id="UP000237822"/>
    </source>
</evidence>
<reference evidence="2 3" key="1">
    <citation type="submission" date="2018-03" db="EMBL/GenBank/DDBJ databases">
        <title>Genomic Encyclopedia of Archaeal and Bacterial Type Strains, Phase II (KMG-II): from individual species to whole genera.</title>
        <authorList>
            <person name="Goeker M."/>
        </authorList>
    </citation>
    <scope>NUCLEOTIDE SEQUENCE [LARGE SCALE GENOMIC DNA]</scope>
    <source>
        <strain evidence="2 3">ATCC BAA-1496</strain>
    </source>
</reference>
<feature type="binding site" evidence="1">
    <location>
        <begin position="31"/>
        <end position="35"/>
    </location>
    <ligand>
        <name>ATP</name>
        <dbReference type="ChEBI" id="CHEBI:30616"/>
    </ligand>
</feature>